<dbReference type="Pfam" id="PF09339">
    <property type="entry name" value="HTH_IclR"/>
    <property type="match status" value="1"/>
</dbReference>
<dbReference type="InterPro" id="IPR029016">
    <property type="entry name" value="GAF-like_dom_sf"/>
</dbReference>
<dbReference type="PANTHER" id="PTHR30136">
    <property type="entry name" value="HELIX-TURN-HELIX TRANSCRIPTIONAL REGULATOR, ICLR FAMILY"/>
    <property type="match status" value="1"/>
</dbReference>
<evidence type="ECO:0000259" key="5">
    <source>
        <dbReference type="PROSITE" id="PS51078"/>
    </source>
</evidence>
<sequence>MKLNRTALRTIKILEYIANQKDGCTLLEITEALDIPKSSAFDIVKTLLYKKMIVEDQNHGKLKYKMGINAFIIGSGNIERLDLVEAAKNQLIETANHFNATAFLAILDNKMVTYLYKYEAPHRIVTNANIGTRKPIYSTALGKCLLAFQRKPEVIKDILKEIDFKPLTEYTITSPQKYLKELKRVKNIGYAVDFQEDSIYQICIAAPIFNHNKNVVAAISCTFLYDTNLRIKEIGEEMKRIALTISKKLGYIDDTGRRNIHGK</sequence>
<dbReference type="GO" id="GO:0045892">
    <property type="term" value="P:negative regulation of DNA-templated transcription"/>
    <property type="evidence" value="ECO:0007669"/>
    <property type="project" value="TreeGrafter"/>
</dbReference>
<dbReference type="Gene3D" id="3.30.450.40">
    <property type="match status" value="1"/>
</dbReference>
<evidence type="ECO:0000313" key="6">
    <source>
        <dbReference type="EMBL" id="MDB7084438.1"/>
    </source>
</evidence>
<dbReference type="SUPFAM" id="SSF55781">
    <property type="entry name" value="GAF domain-like"/>
    <property type="match status" value="1"/>
</dbReference>
<feature type="domain" description="IclR-ED" evidence="5">
    <location>
        <begin position="69"/>
        <end position="251"/>
    </location>
</feature>
<dbReference type="EMBL" id="QUSL01000012">
    <property type="protein sequence ID" value="RGD85117.1"/>
    <property type="molecule type" value="Genomic_DNA"/>
</dbReference>
<evidence type="ECO:0000256" key="2">
    <source>
        <dbReference type="ARBA" id="ARBA00023125"/>
    </source>
</evidence>
<accession>A0A3E3ED28</accession>
<dbReference type="Pfam" id="PF01614">
    <property type="entry name" value="IclR_C"/>
    <property type="match status" value="1"/>
</dbReference>
<dbReference type="Gene3D" id="1.10.10.10">
    <property type="entry name" value="Winged helix-like DNA-binding domain superfamily/Winged helix DNA-binding domain"/>
    <property type="match status" value="1"/>
</dbReference>
<dbReference type="Proteomes" id="UP001211987">
    <property type="component" value="Unassembled WGS sequence"/>
</dbReference>
<evidence type="ECO:0000313" key="8">
    <source>
        <dbReference type="Proteomes" id="UP000261032"/>
    </source>
</evidence>
<keyword evidence="3" id="KW-0804">Transcription</keyword>
<dbReference type="GO" id="GO:0003700">
    <property type="term" value="F:DNA-binding transcription factor activity"/>
    <property type="evidence" value="ECO:0007669"/>
    <property type="project" value="TreeGrafter"/>
</dbReference>
<evidence type="ECO:0000256" key="1">
    <source>
        <dbReference type="ARBA" id="ARBA00023015"/>
    </source>
</evidence>
<protein>
    <submittedName>
        <fullName evidence="7">IclR family transcriptional regulator</fullName>
    </submittedName>
</protein>
<dbReference type="AlphaFoldDB" id="A0A3E3ED28"/>
<dbReference type="EMBL" id="JAQLKE010000018">
    <property type="protein sequence ID" value="MDB7084438.1"/>
    <property type="molecule type" value="Genomic_DNA"/>
</dbReference>
<keyword evidence="1" id="KW-0805">Transcription regulation</keyword>
<dbReference type="PROSITE" id="PS51078">
    <property type="entry name" value="ICLR_ED"/>
    <property type="match status" value="1"/>
</dbReference>
<evidence type="ECO:0000256" key="3">
    <source>
        <dbReference type="ARBA" id="ARBA00023163"/>
    </source>
</evidence>
<organism evidence="7 8">
    <name type="scientific">Thomasclavelia ramosa</name>
    <dbReference type="NCBI Taxonomy" id="1547"/>
    <lineage>
        <taxon>Bacteria</taxon>
        <taxon>Bacillati</taxon>
        <taxon>Bacillota</taxon>
        <taxon>Erysipelotrichia</taxon>
        <taxon>Erysipelotrichales</taxon>
        <taxon>Coprobacillaceae</taxon>
        <taxon>Thomasclavelia</taxon>
    </lineage>
</organism>
<evidence type="ECO:0000313" key="7">
    <source>
        <dbReference type="EMBL" id="RGD85117.1"/>
    </source>
</evidence>
<dbReference type="Proteomes" id="UP000261032">
    <property type="component" value="Unassembled WGS sequence"/>
</dbReference>
<proteinExistence type="predicted"/>
<feature type="domain" description="HTH iclR-type" evidence="4">
    <location>
        <begin position="4"/>
        <end position="68"/>
    </location>
</feature>
<dbReference type="InterPro" id="IPR005471">
    <property type="entry name" value="Tscrpt_reg_IclR_N"/>
</dbReference>
<dbReference type="SMART" id="SM00346">
    <property type="entry name" value="HTH_ICLR"/>
    <property type="match status" value="1"/>
</dbReference>
<name>A0A3E3ED28_9FIRM</name>
<dbReference type="RefSeq" id="WP_003539500.1">
    <property type="nucleotide sequence ID" value="NZ_AP031443.1"/>
</dbReference>
<keyword evidence="2" id="KW-0238">DNA-binding</keyword>
<evidence type="ECO:0000259" key="4">
    <source>
        <dbReference type="PROSITE" id="PS51077"/>
    </source>
</evidence>
<comment type="caution">
    <text evidence="7">The sequence shown here is derived from an EMBL/GenBank/DDBJ whole genome shotgun (WGS) entry which is preliminary data.</text>
</comment>
<gene>
    <name evidence="7" type="ORF">DXB93_09170</name>
    <name evidence="6" type="ORF">PM738_11545</name>
</gene>
<dbReference type="InterPro" id="IPR036390">
    <property type="entry name" value="WH_DNA-bd_sf"/>
</dbReference>
<dbReference type="InterPro" id="IPR014757">
    <property type="entry name" value="Tscrpt_reg_IclR_C"/>
</dbReference>
<dbReference type="GO" id="GO:0003677">
    <property type="term" value="F:DNA binding"/>
    <property type="evidence" value="ECO:0007669"/>
    <property type="project" value="UniProtKB-KW"/>
</dbReference>
<dbReference type="InterPro" id="IPR036388">
    <property type="entry name" value="WH-like_DNA-bd_sf"/>
</dbReference>
<dbReference type="PANTHER" id="PTHR30136:SF7">
    <property type="entry name" value="HTH-TYPE TRANSCRIPTIONAL REGULATOR KDGR-RELATED"/>
    <property type="match status" value="1"/>
</dbReference>
<reference evidence="6" key="2">
    <citation type="submission" date="2023-01" db="EMBL/GenBank/DDBJ databases">
        <title>Human gut microbiome strain richness.</title>
        <authorList>
            <person name="Chen-Liaw A."/>
        </authorList>
    </citation>
    <scope>NUCLEOTIDE SEQUENCE</scope>
    <source>
        <strain evidence="6">1001217st2_G6_1001217B_191108</strain>
    </source>
</reference>
<dbReference type="InterPro" id="IPR050707">
    <property type="entry name" value="HTH_MetabolicPath_Reg"/>
</dbReference>
<dbReference type="SUPFAM" id="SSF46785">
    <property type="entry name" value="Winged helix' DNA-binding domain"/>
    <property type="match status" value="1"/>
</dbReference>
<reference evidence="7 8" key="1">
    <citation type="submission" date="2018-08" db="EMBL/GenBank/DDBJ databases">
        <title>A genome reference for cultivated species of the human gut microbiota.</title>
        <authorList>
            <person name="Zou Y."/>
            <person name="Xue W."/>
            <person name="Luo G."/>
        </authorList>
    </citation>
    <scope>NUCLEOTIDE SEQUENCE [LARGE SCALE GENOMIC DNA]</scope>
    <source>
        <strain evidence="7 8">OM06-4</strain>
    </source>
</reference>
<dbReference type="PROSITE" id="PS51077">
    <property type="entry name" value="HTH_ICLR"/>
    <property type="match status" value="1"/>
</dbReference>